<dbReference type="AlphaFoldDB" id="A0A837IJG9"/>
<sequence length="317" mass="35294">MKISWLIFLFLIIFLSPLLFSQKNPSSVISEGVLEQPSVIRDLKSENSVFTLLFGGDVMLGRSVNTRIIKYADFSWPFRKITSLFSEADLTMVNLESPFQTGCKPTDKGMIFCADPRSVEGLTTAGIDIVNLANNHINNQGQEGIDETINILNKNNIAYVGARRDSSVVFNIKNTKIAFLGFTDIASGSKDVSTASPDSIKSQISEAKKSADLVITTFHWGNEYSQRSLHQVELAHLAINSGADVVIGHHPHWVQETEEYKGKPIYYSLGNLVFDQMWSEETRKGLVVSLIFSGNQLVNKEEIPIKIFDYGQPNLVN</sequence>
<dbReference type="Pfam" id="PF09587">
    <property type="entry name" value="PGA_cap"/>
    <property type="match status" value="1"/>
</dbReference>
<evidence type="ECO:0000313" key="4">
    <source>
        <dbReference type="Proteomes" id="UP000034078"/>
    </source>
</evidence>
<name>A0A837IJG9_9BACT</name>
<evidence type="ECO:0000313" key="3">
    <source>
        <dbReference type="EMBL" id="KKU01245.1"/>
    </source>
</evidence>
<dbReference type="SMART" id="SM00854">
    <property type="entry name" value="PGA_cap"/>
    <property type="match status" value="1"/>
</dbReference>
<dbReference type="Proteomes" id="UP000034078">
    <property type="component" value="Unassembled WGS sequence"/>
</dbReference>
<evidence type="ECO:0000259" key="2">
    <source>
        <dbReference type="SMART" id="SM00854"/>
    </source>
</evidence>
<protein>
    <submittedName>
        <fullName evidence="3">SH3 type 3 domain protein</fullName>
    </submittedName>
</protein>
<evidence type="ECO:0000256" key="1">
    <source>
        <dbReference type="ARBA" id="ARBA00005662"/>
    </source>
</evidence>
<dbReference type="InterPro" id="IPR019079">
    <property type="entry name" value="Capsule_synth_CapA"/>
</dbReference>
<dbReference type="CDD" id="cd07381">
    <property type="entry name" value="MPP_CapA"/>
    <property type="match status" value="1"/>
</dbReference>
<feature type="domain" description="Capsule synthesis protein CapA" evidence="2">
    <location>
        <begin position="51"/>
        <end position="276"/>
    </location>
</feature>
<dbReference type="Gene3D" id="3.60.21.10">
    <property type="match status" value="1"/>
</dbReference>
<dbReference type="PANTHER" id="PTHR33393">
    <property type="entry name" value="POLYGLUTAMINE SYNTHESIS ACCESSORY PROTEIN RV0574C-RELATED"/>
    <property type="match status" value="1"/>
</dbReference>
<dbReference type="InterPro" id="IPR052169">
    <property type="entry name" value="CW_Biosynth-Accessory"/>
</dbReference>
<accession>A0A837IJG9</accession>
<dbReference type="SUPFAM" id="SSF56300">
    <property type="entry name" value="Metallo-dependent phosphatases"/>
    <property type="match status" value="1"/>
</dbReference>
<dbReference type="PANTHER" id="PTHR33393:SF13">
    <property type="entry name" value="PGA BIOSYNTHESIS PROTEIN CAPA"/>
    <property type="match status" value="1"/>
</dbReference>
<comment type="caution">
    <text evidence="3">The sequence shown here is derived from an EMBL/GenBank/DDBJ whole genome shotgun (WGS) entry which is preliminary data.</text>
</comment>
<organism evidence="3 4">
    <name type="scientific">Candidatus Collierbacteria bacterium GW2011_GWB2_45_17</name>
    <dbReference type="NCBI Taxonomy" id="1618388"/>
    <lineage>
        <taxon>Bacteria</taxon>
        <taxon>Candidatus Collieribacteriota</taxon>
    </lineage>
</organism>
<comment type="similarity">
    <text evidence="1">Belongs to the CapA family.</text>
</comment>
<dbReference type="InterPro" id="IPR029052">
    <property type="entry name" value="Metallo-depent_PP-like"/>
</dbReference>
<proteinExistence type="inferred from homology"/>
<dbReference type="EMBL" id="LCKO01000001">
    <property type="protein sequence ID" value="KKU01245.1"/>
    <property type="molecule type" value="Genomic_DNA"/>
</dbReference>
<gene>
    <name evidence="3" type="ORF">UX01_C0001G0089</name>
</gene>
<reference evidence="3 4" key="1">
    <citation type="journal article" date="2015" name="Nature">
        <title>rRNA introns, odd ribosomes, and small enigmatic genomes across a large radiation of phyla.</title>
        <authorList>
            <person name="Brown C.T."/>
            <person name="Hug L.A."/>
            <person name="Thomas B.C."/>
            <person name="Sharon I."/>
            <person name="Castelle C.J."/>
            <person name="Singh A."/>
            <person name="Wilkins M.J."/>
            <person name="Williams K.H."/>
            <person name="Banfield J.F."/>
        </authorList>
    </citation>
    <scope>NUCLEOTIDE SEQUENCE [LARGE SCALE GENOMIC DNA]</scope>
</reference>